<dbReference type="CDD" id="cd00093">
    <property type="entry name" value="HTH_XRE"/>
    <property type="match status" value="1"/>
</dbReference>
<organism evidence="2 3">
    <name type="scientific">Deinococcus cavernae</name>
    <dbReference type="NCBI Taxonomy" id="2320857"/>
    <lineage>
        <taxon>Bacteria</taxon>
        <taxon>Thermotogati</taxon>
        <taxon>Deinococcota</taxon>
        <taxon>Deinococci</taxon>
        <taxon>Deinococcales</taxon>
        <taxon>Deinococcaceae</taxon>
        <taxon>Deinococcus</taxon>
    </lineage>
</organism>
<reference evidence="2 3" key="1">
    <citation type="submission" date="2018-09" db="EMBL/GenBank/DDBJ databases">
        <authorList>
            <person name="Zhu H."/>
        </authorList>
    </citation>
    <scope>NUCLEOTIDE SEQUENCE [LARGE SCALE GENOMIC DNA]</scope>
    <source>
        <strain evidence="2 3">K2S05-167</strain>
    </source>
</reference>
<dbReference type="AlphaFoldDB" id="A0A418VEI1"/>
<dbReference type="EMBL" id="QYUJ01000010">
    <property type="protein sequence ID" value="RJF74510.1"/>
    <property type="molecule type" value="Genomic_DNA"/>
</dbReference>
<dbReference type="PROSITE" id="PS50943">
    <property type="entry name" value="HTH_CROC1"/>
    <property type="match status" value="1"/>
</dbReference>
<name>A0A418VEI1_9DEIO</name>
<gene>
    <name evidence="2" type="ORF">D3875_04315</name>
</gene>
<dbReference type="InterPro" id="IPR010982">
    <property type="entry name" value="Lambda_DNA-bd_dom_sf"/>
</dbReference>
<dbReference type="Gene3D" id="1.10.260.40">
    <property type="entry name" value="lambda repressor-like DNA-binding domains"/>
    <property type="match status" value="1"/>
</dbReference>
<keyword evidence="3" id="KW-1185">Reference proteome</keyword>
<evidence type="ECO:0000259" key="1">
    <source>
        <dbReference type="PROSITE" id="PS50943"/>
    </source>
</evidence>
<proteinExistence type="predicted"/>
<dbReference type="InterPro" id="IPR001387">
    <property type="entry name" value="Cro/C1-type_HTH"/>
</dbReference>
<protein>
    <submittedName>
        <fullName evidence="2">XRE family transcriptional regulator</fullName>
    </submittedName>
</protein>
<accession>A0A418VEI1</accession>
<evidence type="ECO:0000313" key="3">
    <source>
        <dbReference type="Proteomes" id="UP000286287"/>
    </source>
</evidence>
<dbReference type="SUPFAM" id="SSF47413">
    <property type="entry name" value="lambda repressor-like DNA-binding domains"/>
    <property type="match status" value="1"/>
</dbReference>
<evidence type="ECO:0000313" key="2">
    <source>
        <dbReference type="EMBL" id="RJF74510.1"/>
    </source>
</evidence>
<dbReference type="GO" id="GO:0003677">
    <property type="term" value="F:DNA binding"/>
    <property type="evidence" value="ECO:0007669"/>
    <property type="project" value="InterPro"/>
</dbReference>
<sequence length="118" mass="13050">MVKGEGESVAVLNVRAALRQWLTHGAGHGASDDLSRRLRVTPSTLSRWKAGQVNPQPRHLEALARDLALPVDFETMPYFETGHPLVHAARVREVQRLAGQVSEQALAEVFPALVRLLR</sequence>
<comment type="caution">
    <text evidence="2">The sequence shown here is derived from an EMBL/GenBank/DDBJ whole genome shotgun (WGS) entry which is preliminary data.</text>
</comment>
<dbReference type="Pfam" id="PF01381">
    <property type="entry name" value="HTH_3"/>
    <property type="match status" value="1"/>
</dbReference>
<dbReference type="Proteomes" id="UP000286287">
    <property type="component" value="Unassembled WGS sequence"/>
</dbReference>
<feature type="domain" description="HTH cro/C1-type" evidence="1">
    <location>
        <begin position="33"/>
        <end position="73"/>
    </location>
</feature>